<keyword evidence="2 6" id="KW-0812">Transmembrane</keyword>
<dbReference type="RefSeq" id="WP_160381021.1">
    <property type="nucleotide sequence ID" value="NZ_WNXQ01000001.1"/>
</dbReference>
<feature type="transmembrane region" description="Helical" evidence="6">
    <location>
        <begin position="49"/>
        <end position="76"/>
    </location>
</feature>
<dbReference type="Gene3D" id="1.25.40.10">
    <property type="entry name" value="Tetratricopeptide repeat domain"/>
    <property type="match status" value="1"/>
</dbReference>
<keyword evidence="9" id="KW-1185">Reference proteome</keyword>
<evidence type="ECO:0000259" key="7">
    <source>
        <dbReference type="Pfam" id="PF07219"/>
    </source>
</evidence>
<accession>A0A844WDJ9</accession>
<evidence type="ECO:0000313" key="9">
    <source>
        <dbReference type="Proteomes" id="UP000443843"/>
    </source>
</evidence>
<evidence type="ECO:0000256" key="6">
    <source>
        <dbReference type="SAM" id="Phobius"/>
    </source>
</evidence>
<evidence type="ECO:0000256" key="5">
    <source>
        <dbReference type="SAM" id="MobiDB-lite"/>
    </source>
</evidence>
<comment type="subcellular location">
    <subcellularLocation>
        <location evidence="1">Membrane</location>
    </subcellularLocation>
</comment>
<dbReference type="InterPro" id="IPR011990">
    <property type="entry name" value="TPR-like_helical_dom_sf"/>
</dbReference>
<proteinExistence type="predicted"/>
<evidence type="ECO:0000313" key="8">
    <source>
        <dbReference type="EMBL" id="MWB76899.1"/>
    </source>
</evidence>
<evidence type="ECO:0000256" key="4">
    <source>
        <dbReference type="ARBA" id="ARBA00023136"/>
    </source>
</evidence>
<dbReference type="Proteomes" id="UP000443843">
    <property type="component" value="Unassembled WGS sequence"/>
</dbReference>
<evidence type="ECO:0000256" key="3">
    <source>
        <dbReference type="ARBA" id="ARBA00022989"/>
    </source>
</evidence>
<dbReference type="GO" id="GO:0016020">
    <property type="term" value="C:membrane"/>
    <property type="evidence" value="ECO:0007669"/>
    <property type="project" value="UniProtKB-SubCell"/>
</dbReference>
<organism evidence="8 9">
    <name type="scientific">Pseudooceanicola pacificus</name>
    <dbReference type="NCBI Taxonomy" id="2676438"/>
    <lineage>
        <taxon>Bacteria</taxon>
        <taxon>Pseudomonadati</taxon>
        <taxon>Pseudomonadota</taxon>
        <taxon>Alphaproteobacteria</taxon>
        <taxon>Rhodobacterales</taxon>
        <taxon>Paracoccaceae</taxon>
        <taxon>Pseudooceanicola</taxon>
    </lineage>
</organism>
<reference evidence="8 9" key="1">
    <citation type="submission" date="2019-11" db="EMBL/GenBank/DDBJ databases">
        <title>Pseudooceanicola pacifica sp. nov., isolated from deep-sea sediment of the Pacific Ocean.</title>
        <authorList>
            <person name="Lyu L."/>
        </authorList>
    </citation>
    <scope>NUCLEOTIDE SEQUENCE [LARGE SCALE GENOMIC DNA]</scope>
    <source>
        <strain evidence="8 9">216_PA32_1</strain>
    </source>
</reference>
<dbReference type="PIRSF" id="PIRSF031802">
    <property type="entry name" value="UCP031802"/>
    <property type="match status" value="1"/>
</dbReference>
<dbReference type="Pfam" id="PF07219">
    <property type="entry name" value="HemY_N"/>
    <property type="match status" value="1"/>
</dbReference>
<protein>
    <submittedName>
        <fullName evidence="8">Heme biosynthesis protein HemY</fullName>
    </submittedName>
</protein>
<feature type="region of interest" description="Disordered" evidence="5">
    <location>
        <begin position="460"/>
        <end position="504"/>
    </location>
</feature>
<comment type="caution">
    <text evidence="8">The sequence shown here is derived from an EMBL/GenBank/DDBJ whole genome shotgun (WGS) entry which is preliminary data.</text>
</comment>
<keyword evidence="4 6" id="KW-0472">Membrane</keyword>
<evidence type="ECO:0000256" key="2">
    <source>
        <dbReference type="ARBA" id="ARBA00022692"/>
    </source>
</evidence>
<sequence>MIWSLVKIVLFVVIVAAAALGASYLLELDGGVRIAFGGMEFNLSPIKSVIAMLLLVLAVWLFLKLLGLLIALLRFINGDETALSRYFDRNRERKGFQALSEGMLALASGEGRLAMAKANKARKYLDRPELTNLITAQAAEMTGDKRRATEAYKLLLTDDRTRFVGIRGIMKQKLAEGDTDTAMKLAQKAFALKPAHQEVQDTLLKLQAQSADWKGARATLNAKLRHGALPRDVHKRRDAVLALSEARGVFEEGHSIESREAAIEANRLSPDLIPAAVMAARGYVEQGKPKYATRVLKKAWDALPHPDLAAAFSAIVPDETPAARLKRFQTLTKIHPENRETRLLLAELNIAAEDFPAAKRALGDLAIEEPDARTLTIMAAIERGQGSSDAVVKGWLTRAVMAPRGPQWVCDSCHHVHSQWTPICDNCEAFDTLSWRKATAGEYSTPMSSEMLPMIVGKIEEPRPDAPVPPEPAPMPTLPAADPEVADAEVLPPEGEDTVKGDEK</sequence>
<gene>
    <name evidence="8" type="ORF">GLS40_02540</name>
</gene>
<feature type="compositionally biased region" description="Pro residues" evidence="5">
    <location>
        <begin position="465"/>
        <end position="477"/>
    </location>
</feature>
<feature type="domain" description="HemY N-terminal" evidence="7">
    <location>
        <begin position="30"/>
        <end position="143"/>
    </location>
</feature>
<dbReference type="InterPro" id="IPR016982">
    <property type="entry name" value="Mms48"/>
</dbReference>
<name>A0A844WDJ9_9RHOB</name>
<dbReference type="SUPFAM" id="SSF48452">
    <property type="entry name" value="TPR-like"/>
    <property type="match status" value="1"/>
</dbReference>
<dbReference type="AlphaFoldDB" id="A0A844WDJ9"/>
<dbReference type="EMBL" id="WNXQ01000001">
    <property type="protein sequence ID" value="MWB76899.1"/>
    <property type="molecule type" value="Genomic_DNA"/>
</dbReference>
<evidence type="ECO:0000256" key="1">
    <source>
        <dbReference type="ARBA" id="ARBA00004370"/>
    </source>
</evidence>
<dbReference type="InterPro" id="IPR010817">
    <property type="entry name" value="HemY_N"/>
</dbReference>
<keyword evidence="3 6" id="KW-1133">Transmembrane helix</keyword>